<name>A0ABP8UXI4_9GAMM</name>
<comment type="caution">
    <text evidence="2">The sequence shown here is derived from an EMBL/GenBank/DDBJ whole genome shotgun (WGS) entry which is preliminary data.</text>
</comment>
<dbReference type="EMBL" id="BAABFL010000089">
    <property type="protein sequence ID" value="GAA4648648.1"/>
    <property type="molecule type" value="Genomic_DNA"/>
</dbReference>
<organism evidence="2 3">
    <name type="scientific">Kistimonas scapharcae</name>
    <dbReference type="NCBI Taxonomy" id="1036133"/>
    <lineage>
        <taxon>Bacteria</taxon>
        <taxon>Pseudomonadati</taxon>
        <taxon>Pseudomonadota</taxon>
        <taxon>Gammaproteobacteria</taxon>
        <taxon>Oceanospirillales</taxon>
        <taxon>Endozoicomonadaceae</taxon>
        <taxon>Kistimonas</taxon>
    </lineage>
</organism>
<dbReference type="InterPro" id="IPR007433">
    <property type="entry name" value="DUF481"/>
</dbReference>
<feature type="chain" id="PRO_5046061077" evidence="1">
    <location>
        <begin position="32"/>
        <end position="345"/>
    </location>
</feature>
<dbReference type="Proteomes" id="UP001500604">
    <property type="component" value="Unassembled WGS sequence"/>
</dbReference>
<gene>
    <name evidence="2" type="ORF">GCM10023116_09180</name>
</gene>
<evidence type="ECO:0000313" key="3">
    <source>
        <dbReference type="Proteomes" id="UP001500604"/>
    </source>
</evidence>
<evidence type="ECO:0000313" key="2">
    <source>
        <dbReference type="EMBL" id="GAA4648648.1"/>
    </source>
</evidence>
<feature type="signal peptide" evidence="1">
    <location>
        <begin position="1"/>
        <end position="31"/>
    </location>
</feature>
<dbReference type="RefSeq" id="WP_345194340.1">
    <property type="nucleotide sequence ID" value="NZ_BAABFL010000089.1"/>
</dbReference>
<accession>A0ABP8UXI4</accession>
<dbReference type="Pfam" id="PF04338">
    <property type="entry name" value="DUF481"/>
    <property type="match status" value="1"/>
</dbReference>
<sequence length="345" mass="40567">MVLSVDSDSMFFRLLRWLSCCALLAALPVSADTLWLTNNDIIRGEVKEMTDGKLHFTTPWGGTVQVDLRYVRALETEQLLWVRMKGQNTFRLMKFDQKGGKTWMLDNQGNETELDDKQKLARLLNNDPGEEQWLFSGHLNVGFDTERGDEDEFRTSGQLNIQDRVNRNIINWKTYYSREDGQTNDREFKISYDYNRFMDEHWYLLGNSLWQYDNSESPRETVAGGGGMGYQFWDRPDGALKMDIALNSLWENYPNDSNEQHMALRWGVNYSQKLWDNLSFHHDWVLFRRLGGKKQWLLDTTTGLRLSITDNLWFNLQLDFDYDNKPAEESYRSDHSFSFGLGYGW</sequence>
<reference evidence="3" key="1">
    <citation type="journal article" date="2019" name="Int. J. Syst. Evol. Microbiol.">
        <title>The Global Catalogue of Microorganisms (GCM) 10K type strain sequencing project: providing services to taxonomists for standard genome sequencing and annotation.</title>
        <authorList>
            <consortium name="The Broad Institute Genomics Platform"/>
            <consortium name="The Broad Institute Genome Sequencing Center for Infectious Disease"/>
            <person name="Wu L."/>
            <person name="Ma J."/>
        </authorList>
    </citation>
    <scope>NUCLEOTIDE SEQUENCE [LARGE SCALE GENOMIC DNA]</scope>
    <source>
        <strain evidence="3">JCM 17805</strain>
    </source>
</reference>
<keyword evidence="3" id="KW-1185">Reference proteome</keyword>
<evidence type="ECO:0000256" key="1">
    <source>
        <dbReference type="SAM" id="SignalP"/>
    </source>
</evidence>
<proteinExistence type="predicted"/>
<protein>
    <submittedName>
        <fullName evidence="2">DUF481 domain-containing protein</fullName>
    </submittedName>
</protein>
<keyword evidence="1" id="KW-0732">Signal</keyword>